<dbReference type="InterPro" id="IPR000600">
    <property type="entry name" value="ROK"/>
</dbReference>
<keyword evidence="4" id="KW-1185">Reference proteome</keyword>
<dbReference type="Gene3D" id="3.30.420.40">
    <property type="match status" value="2"/>
</dbReference>
<name>A0ABM6GG40_9BACT</name>
<dbReference type="EMBL" id="CP007389">
    <property type="protein sequence ID" value="APT74684.1"/>
    <property type="molecule type" value="Genomic_DNA"/>
</dbReference>
<sequence>MELTTSQKILLELLIKKTLTRKQLEEILKISPSTISYSLNKIKKYILTINEKEMGLGRPKHSLHLNPEYWYSLGIKVGREYISATVFNSKFEILEKNSIKITKNDMGNENVSKLIDQILSKVHHKDKIKSIGIAFSGNVNNNVVNSYILKLENFSLERVIKKHFKDIDFTALNDVEAIATEEFVNHEGVRILVINYGTGIGACYLNSIDFASKNHKKILELGHFYAGGNETCYCGSIGCLETLASDYAALKKYKFRNLKITDFIENEEDYETDLAELRKLYEYSNKKAEIIYQDIFVYLTAAIINIYKILTPKKVILTGEGVTPWFSQNLQKKILSITKDPIPIIYRGLENNIELGAAITSLQNHIINNKF</sequence>
<accession>A0ABM6GG40</accession>
<gene>
    <name evidence="3" type="ORF">BW47_09580</name>
</gene>
<dbReference type="PANTHER" id="PTHR18964:SF149">
    <property type="entry name" value="BIFUNCTIONAL UDP-N-ACETYLGLUCOSAMINE 2-EPIMERASE_N-ACETYLMANNOSAMINE KINASE"/>
    <property type="match status" value="1"/>
</dbReference>
<evidence type="ECO:0000313" key="3">
    <source>
        <dbReference type="EMBL" id="APT74684.1"/>
    </source>
</evidence>
<dbReference type="SUPFAM" id="SSF53067">
    <property type="entry name" value="Actin-like ATPase domain"/>
    <property type="match status" value="1"/>
</dbReference>
<evidence type="ECO:0000259" key="2">
    <source>
        <dbReference type="Pfam" id="PF01022"/>
    </source>
</evidence>
<dbReference type="SUPFAM" id="SSF46785">
    <property type="entry name" value="Winged helix' DNA-binding domain"/>
    <property type="match status" value="1"/>
</dbReference>
<evidence type="ECO:0000256" key="1">
    <source>
        <dbReference type="ARBA" id="ARBA00006479"/>
    </source>
</evidence>
<dbReference type="Pfam" id="PF01022">
    <property type="entry name" value="HTH_5"/>
    <property type="match status" value="1"/>
</dbReference>
<protein>
    <submittedName>
        <fullName evidence="3">ROK family transcriptional regulator</fullName>
    </submittedName>
</protein>
<dbReference type="Proteomes" id="UP000185490">
    <property type="component" value="Chromosome"/>
</dbReference>
<dbReference type="InterPro" id="IPR001845">
    <property type="entry name" value="HTH_ArsR_DNA-bd_dom"/>
</dbReference>
<evidence type="ECO:0000313" key="4">
    <source>
        <dbReference type="Proteomes" id="UP000185490"/>
    </source>
</evidence>
<dbReference type="PANTHER" id="PTHR18964">
    <property type="entry name" value="ROK (REPRESSOR, ORF, KINASE) FAMILY"/>
    <property type="match status" value="1"/>
</dbReference>
<feature type="domain" description="HTH arsR-type" evidence="2">
    <location>
        <begin position="10"/>
        <end position="44"/>
    </location>
</feature>
<proteinExistence type="inferred from homology"/>
<comment type="similarity">
    <text evidence="1">Belongs to the ROK (NagC/XylR) family.</text>
</comment>
<dbReference type="InterPro" id="IPR036390">
    <property type="entry name" value="WH_DNA-bd_sf"/>
</dbReference>
<reference evidence="3 4" key="1">
    <citation type="submission" date="2014-02" db="EMBL/GenBank/DDBJ databases">
        <title>Diversity of Thermotogales isolates from hydrothermal vents.</title>
        <authorList>
            <person name="Haverkamp T.H.A."/>
            <person name="Lossouarn J."/>
            <person name="Geslin C."/>
            <person name="Nesbo C.L."/>
        </authorList>
    </citation>
    <scope>NUCLEOTIDE SEQUENCE [LARGE SCALE GENOMIC DNA]</scope>
    <source>
        <strain evidence="3 4">431</strain>
    </source>
</reference>
<organism evidence="3 4">
    <name type="scientific">Thermosipho melanesiensis</name>
    <dbReference type="NCBI Taxonomy" id="46541"/>
    <lineage>
        <taxon>Bacteria</taxon>
        <taxon>Thermotogati</taxon>
        <taxon>Thermotogota</taxon>
        <taxon>Thermotogae</taxon>
        <taxon>Thermotogales</taxon>
        <taxon>Fervidobacteriaceae</taxon>
        <taxon>Thermosipho</taxon>
    </lineage>
</organism>
<dbReference type="InterPro" id="IPR043129">
    <property type="entry name" value="ATPase_NBD"/>
</dbReference>
<dbReference type="Pfam" id="PF00480">
    <property type="entry name" value="ROK"/>
    <property type="match status" value="1"/>
</dbReference>
<dbReference type="RefSeq" id="WP_075666878.1">
    <property type="nucleotide sequence ID" value="NZ_CP007389.1"/>
</dbReference>